<gene>
    <name evidence="2" type="ORF">UABAM_05830</name>
</gene>
<dbReference type="SUPFAM" id="SSF53335">
    <property type="entry name" value="S-adenosyl-L-methionine-dependent methyltransferases"/>
    <property type="match status" value="1"/>
</dbReference>
<dbReference type="EMBL" id="AP019860">
    <property type="protein sequence ID" value="BBM87421.1"/>
    <property type="molecule type" value="Genomic_DNA"/>
</dbReference>
<evidence type="ECO:0000313" key="3">
    <source>
        <dbReference type="Proteomes" id="UP000326354"/>
    </source>
</evidence>
<keyword evidence="3" id="KW-1185">Reference proteome</keyword>
<evidence type="ECO:0000259" key="1">
    <source>
        <dbReference type="Pfam" id="PF08241"/>
    </source>
</evidence>
<dbReference type="InterPro" id="IPR013216">
    <property type="entry name" value="Methyltransf_11"/>
</dbReference>
<dbReference type="RefSeq" id="WP_151971442.1">
    <property type="nucleotide sequence ID" value="NZ_AP019860.1"/>
</dbReference>
<dbReference type="GO" id="GO:0008757">
    <property type="term" value="F:S-adenosylmethionine-dependent methyltransferase activity"/>
    <property type="evidence" value="ECO:0007669"/>
    <property type="project" value="InterPro"/>
</dbReference>
<protein>
    <submittedName>
        <fullName evidence="2">Methyltransferase</fullName>
    </submittedName>
</protein>
<dbReference type="Gene3D" id="3.40.50.150">
    <property type="entry name" value="Vaccinia Virus protein VP39"/>
    <property type="match status" value="1"/>
</dbReference>
<keyword evidence="2" id="KW-0808">Transferase</keyword>
<dbReference type="GO" id="GO:0032259">
    <property type="term" value="P:methylation"/>
    <property type="evidence" value="ECO:0007669"/>
    <property type="project" value="UniProtKB-KW"/>
</dbReference>
<dbReference type="AlphaFoldDB" id="A0A5S9F6I5"/>
<reference evidence="2 3" key="1">
    <citation type="submission" date="2019-08" db="EMBL/GenBank/DDBJ databases">
        <title>Complete genome sequence of Candidatus Uab amorphum.</title>
        <authorList>
            <person name="Shiratori T."/>
            <person name="Suzuki S."/>
            <person name="Kakizawa Y."/>
            <person name="Ishida K."/>
        </authorList>
    </citation>
    <scope>NUCLEOTIDE SEQUENCE [LARGE SCALE GENOMIC DNA]</scope>
    <source>
        <strain evidence="2 3">SRT547</strain>
    </source>
</reference>
<accession>A0A5S9F6I5</accession>
<dbReference type="Proteomes" id="UP000326354">
    <property type="component" value="Chromosome"/>
</dbReference>
<dbReference type="InterPro" id="IPR029063">
    <property type="entry name" value="SAM-dependent_MTases_sf"/>
</dbReference>
<dbReference type="CDD" id="cd02440">
    <property type="entry name" value="AdoMet_MTases"/>
    <property type="match status" value="1"/>
</dbReference>
<dbReference type="PANTHER" id="PTHR43861:SF6">
    <property type="entry name" value="METHYLTRANSFERASE TYPE 11"/>
    <property type="match status" value="1"/>
</dbReference>
<keyword evidence="2" id="KW-0489">Methyltransferase</keyword>
<organism evidence="2 3">
    <name type="scientific">Uabimicrobium amorphum</name>
    <dbReference type="NCBI Taxonomy" id="2596890"/>
    <lineage>
        <taxon>Bacteria</taxon>
        <taxon>Pseudomonadati</taxon>
        <taxon>Planctomycetota</taxon>
        <taxon>Candidatus Uabimicrobiia</taxon>
        <taxon>Candidatus Uabimicrobiales</taxon>
        <taxon>Candidatus Uabimicrobiaceae</taxon>
        <taxon>Candidatus Uabimicrobium</taxon>
    </lineage>
</organism>
<sequence>MMSVNTTNFQKFKSKNIVVNKLIGRFYRVLREHLEKQPPRVFLDAGCGEGESIKRLDDVLVDSEVYGFDINPECVAFCNNTYPNKNWQVGDIYNTQYANDFFDMVMCCEVLEHLQNPEKALEELIRISNKYLLLSVPHEPYFQIGSFCRGKYWKSWGNHPEHINHWNSNSFCRFLQSNEKIKCIKMTNSFPWLIVFCEIEI</sequence>
<proteinExistence type="predicted"/>
<dbReference type="Pfam" id="PF08241">
    <property type="entry name" value="Methyltransf_11"/>
    <property type="match status" value="1"/>
</dbReference>
<dbReference type="PANTHER" id="PTHR43861">
    <property type="entry name" value="TRANS-ACONITATE 2-METHYLTRANSFERASE-RELATED"/>
    <property type="match status" value="1"/>
</dbReference>
<evidence type="ECO:0000313" key="2">
    <source>
        <dbReference type="EMBL" id="BBM87421.1"/>
    </source>
</evidence>
<dbReference type="KEGG" id="uam:UABAM_05830"/>
<feature type="domain" description="Methyltransferase type 11" evidence="1">
    <location>
        <begin position="43"/>
        <end position="127"/>
    </location>
</feature>
<dbReference type="OrthoDB" id="282790at2"/>
<name>A0A5S9F6I5_UABAM</name>